<keyword evidence="1" id="KW-1133">Transmembrane helix</keyword>
<feature type="transmembrane region" description="Helical" evidence="1">
    <location>
        <begin position="252"/>
        <end position="268"/>
    </location>
</feature>
<sequence length="462" mass="54599">MLKPLQNKSADVKIIDALTHFFFFLLIVLAILYREERLVADASYYFFRVVNNESFWVEHDRYILILSQIAPFLASNLGLKMGTVVLLSSIGHVLFFYSIYLISRYVFKDITAGLMLLSIQLLGITSGFFVPMFEFYYAMGLLVLFYVIFTQSRHKWKHIPLIILAIFIITAHFYAIILFVYTLLVYAFEKKDFKIKKYLPYAGLIVLFVLLKPLVISEYEKGKSADFLNNLVNNNYDFNYLKSWFSYIFKNYWDWAILVLSTIGILIFKKKYLFLLGYSLFLIGLIAMVNISSYGFDLSRYKEQINFSLMFLAGFTFVYCISLLNIRILKYSFLSLISIVFLFRIQSIWEGGKQFTYRLDEMKEIMDVVQDKKGTKFVVNQDDLIYDANWSYPVESLIFSSIHNEKCVSIIVDDDYYFSENNEKILPSEYMFRRWEIYDLSKLNPNYFKLDDSEYSRIEIEN</sequence>
<feature type="transmembrane region" description="Helical" evidence="1">
    <location>
        <begin position="114"/>
        <end position="147"/>
    </location>
</feature>
<organism evidence="2 3">
    <name type="scientific">Brumimicrobium oceani</name>
    <dbReference type="NCBI Taxonomy" id="2100725"/>
    <lineage>
        <taxon>Bacteria</taxon>
        <taxon>Pseudomonadati</taxon>
        <taxon>Bacteroidota</taxon>
        <taxon>Flavobacteriia</taxon>
        <taxon>Flavobacteriales</taxon>
        <taxon>Crocinitomicaceae</taxon>
        <taxon>Brumimicrobium</taxon>
    </lineage>
</organism>
<dbReference type="OrthoDB" id="1466247at2"/>
<dbReference type="EMBL" id="QFRJ01000007">
    <property type="protein sequence ID" value="PWH85233.1"/>
    <property type="molecule type" value="Genomic_DNA"/>
</dbReference>
<keyword evidence="1" id="KW-0812">Transmembrane</keyword>
<protein>
    <recommendedName>
        <fullName evidence="4">Glycosyltransferase RgtA/B/C/D-like domain-containing protein</fullName>
    </recommendedName>
</protein>
<name>A0A2U2XBU5_9FLAO</name>
<dbReference type="Proteomes" id="UP000245370">
    <property type="component" value="Unassembled WGS sequence"/>
</dbReference>
<keyword evidence="3" id="KW-1185">Reference proteome</keyword>
<evidence type="ECO:0000256" key="1">
    <source>
        <dbReference type="SAM" id="Phobius"/>
    </source>
</evidence>
<reference evidence="2 3" key="2">
    <citation type="submission" date="2018-05" db="EMBL/GenBank/DDBJ databases">
        <authorList>
            <person name="Lanie J.A."/>
            <person name="Ng W.-L."/>
            <person name="Kazmierczak K.M."/>
            <person name="Andrzejewski T.M."/>
            <person name="Davidsen T.M."/>
            <person name="Wayne K.J."/>
            <person name="Tettelin H."/>
            <person name="Glass J.I."/>
            <person name="Rusch D."/>
            <person name="Podicherti R."/>
            <person name="Tsui H.-C.T."/>
            <person name="Winkler M.E."/>
        </authorList>
    </citation>
    <scope>NUCLEOTIDE SEQUENCE [LARGE SCALE GENOMIC DNA]</scope>
    <source>
        <strain evidence="2 3">C305</strain>
    </source>
</reference>
<evidence type="ECO:0008006" key="4">
    <source>
        <dbReference type="Google" id="ProtNLM"/>
    </source>
</evidence>
<evidence type="ECO:0000313" key="2">
    <source>
        <dbReference type="EMBL" id="PWH85233.1"/>
    </source>
</evidence>
<evidence type="ECO:0000313" key="3">
    <source>
        <dbReference type="Proteomes" id="UP000245370"/>
    </source>
</evidence>
<feature type="transmembrane region" description="Helical" evidence="1">
    <location>
        <begin position="198"/>
        <end position="216"/>
    </location>
</feature>
<feature type="transmembrane region" description="Helical" evidence="1">
    <location>
        <begin position="12"/>
        <end position="33"/>
    </location>
</feature>
<dbReference type="RefSeq" id="WP_109359636.1">
    <property type="nucleotide sequence ID" value="NZ_QFRJ01000007.1"/>
</dbReference>
<keyword evidence="1" id="KW-0472">Membrane</keyword>
<feature type="transmembrane region" description="Helical" evidence="1">
    <location>
        <begin position="275"/>
        <end position="293"/>
    </location>
</feature>
<feature type="transmembrane region" description="Helical" evidence="1">
    <location>
        <begin position="159"/>
        <end position="186"/>
    </location>
</feature>
<feature type="transmembrane region" description="Helical" evidence="1">
    <location>
        <begin position="81"/>
        <end position="102"/>
    </location>
</feature>
<dbReference type="AlphaFoldDB" id="A0A2U2XBU5"/>
<reference evidence="2 3" key="1">
    <citation type="submission" date="2018-05" db="EMBL/GenBank/DDBJ databases">
        <title>Brumimicrobium oceani sp. nov., isolated from coastal sediment.</title>
        <authorList>
            <person name="Kou Y."/>
        </authorList>
    </citation>
    <scope>NUCLEOTIDE SEQUENCE [LARGE SCALE GENOMIC DNA]</scope>
    <source>
        <strain evidence="2 3">C305</strain>
    </source>
</reference>
<accession>A0A2U2XBU5</accession>
<comment type="caution">
    <text evidence="2">The sequence shown here is derived from an EMBL/GenBank/DDBJ whole genome shotgun (WGS) entry which is preliminary data.</text>
</comment>
<proteinExistence type="predicted"/>
<feature type="transmembrane region" description="Helical" evidence="1">
    <location>
        <begin position="305"/>
        <end position="324"/>
    </location>
</feature>
<gene>
    <name evidence="2" type="ORF">DIT68_09855</name>
</gene>